<feature type="domain" description="EAL" evidence="1">
    <location>
        <begin position="191"/>
        <end position="423"/>
    </location>
</feature>
<dbReference type="InterPro" id="IPR003018">
    <property type="entry name" value="GAF"/>
</dbReference>
<dbReference type="SMART" id="SM00065">
    <property type="entry name" value="GAF"/>
    <property type="match status" value="1"/>
</dbReference>
<dbReference type="CDD" id="cd01948">
    <property type="entry name" value="EAL"/>
    <property type="match status" value="1"/>
</dbReference>
<dbReference type="PROSITE" id="PS50883">
    <property type="entry name" value="EAL"/>
    <property type="match status" value="1"/>
</dbReference>
<accession>A0A172UHG5</accession>
<dbReference type="InterPro" id="IPR035919">
    <property type="entry name" value="EAL_sf"/>
</dbReference>
<dbReference type="Pfam" id="PF00563">
    <property type="entry name" value="EAL"/>
    <property type="match status" value="1"/>
</dbReference>
<reference evidence="2 3" key="1">
    <citation type="submission" date="2016-05" db="EMBL/GenBank/DDBJ databases">
        <title>Complete genome sequence of a phthalic acid esters degrading Mycobacterium sp. YC-RL4.</title>
        <authorList>
            <person name="Ren L."/>
            <person name="Fan S."/>
            <person name="Ruth N."/>
            <person name="Jia Y."/>
            <person name="Wang J."/>
            <person name="Qiao C."/>
        </authorList>
    </citation>
    <scope>NUCLEOTIDE SEQUENCE [LARGE SCALE GENOMIC DNA]</scope>
    <source>
        <strain evidence="2 3">YC-RL4</strain>
    </source>
</reference>
<dbReference type="Gene3D" id="3.30.450.40">
    <property type="match status" value="1"/>
</dbReference>
<evidence type="ECO:0000313" key="3">
    <source>
        <dbReference type="Proteomes" id="UP000077143"/>
    </source>
</evidence>
<organism evidence="2 3">
    <name type="scientific">Mycobacterium adipatum</name>
    <dbReference type="NCBI Taxonomy" id="1682113"/>
    <lineage>
        <taxon>Bacteria</taxon>
        <taxon>Bacillati</taxon>
        <taxon>Actinomycetota</taxon>
        <taxon>Actinomycetes</taxon>
        <taxon>Mycobacteriales</taxon>
        <taxon>Mycobacteriaceae</taxon>
        <taxon>Mycobacterium</taxon>
    </lineage>
</organism>
<dbReference type="KEGG" id="madi:A7U43_03470"/>
<sequence>MHKLATVLADSLDPVSLMSRIAEQTCLFTPKADGAAISIYTQDEKFVVVSAHGLVASLLGLVLPAEDTFQGRAIATGQPQVSHETSTDMSLTPQVREIGNRLGIHSLVVIPLMHNGAAVGALSVTATEANRFNDADILAITSISEFVSALIDSHAELSRLLDDLLGDPRTPNADTAARFLASVLLPEALRQDHLHDQLDAVLATPSELLPVFQPIIDLATGETLGFEGLSRFPAQPEPNPARWFDTARQLGRSYPLELLALRRILSDARTIPNDCFVAVNLSPLTVLDPTVQEILTSAEHRLVVEITEHEPFPEDFAARLKPLRDKGIRLAIDDAGAGFASFTQLLRLRPDMIKIDGELTADIENDPVKRALATSIVQLAGELGSATIAEAIENPEQMRALQALGIQCGQGFLLGQPVRLGAG</sequence>
<dbReference type="PANTHER" id="PTHR33121">
    <property type="entry name" value="CYCLIC DI-GMP PHOSPHODIESTERASE PDEF"/>
    <property type="match status" value="1"/>
</dbReference>
<dbReference type="GO" id="GO:0071111">
    <property type="term" value="F:cyclic-guanylate-specific phosphodiesterase activity"/>
    <property type="evidence" value="ECO:0007669"/>
    <property type="project" value="InterPro"/>
</dbReference>
<dbReference type="STRING" id="1682113.A7U43_03470"/>
<dbReference type="Gene3D" id="3.20.20.450">
    <property type="entry name" value="EAL domain"/>
    <property type="match status" value="1"/>
</dbReference>
<name>A0A172UHG5_9MYCO</name>
<dbReference type="InterPro" id="IPR029016">
    <property type="entry name" value="GAF-like_dom_sf"/>
</dbReference>
<gene>
    <name evidence="2" type="ORF">A7U43_03470</name>
</gene>
<dbReference type="RefSeq" id="WP_067991152.1">
    <property type="nucleotide sequence ID" value="NZ_CP015596.1"/>
</dbReference>
<proteinExistence type="predicted"/>
<dbReference type="AlphaFoldDB" id="A0A172UHG5"/>
<dbReference type="SMART" id="SM00052">
    <property type="entry name" value="EAL"/>
    <property type="match status" value="1"/>
</dbReference>
<dbReference type="SUPFAM" id="SSF141868">
    <property type="entry name" value="EAL domain-like"/>
    <property type="match status" value="1"/>
</dbReference>
<dbReference type="Proteomes" id="UP000077143">
    <property type="component" value="Chromosome"/>
</dbReference>
<dbReference type="SUPFAM" id="SSF55781">
    <property type="entry name" value="GAF domain-like"/>
    <property type="match status" value="1"/>
</dbReference>
<evidence type="ECO:0000313" key="2">
    <source>
        <dbReference type="EMBL" id="ANE78518.1"/>
    </source>
</evidence>
<keyword evidence="3" id="KW-1185">Reference proteome</keyword>
<dbReference type="Pfam" id="PF13185">
    <property type="entry name" value="GAF_2"/>
    <property type="match status" value="1"/>
</dbReference>
<dbReference type="EMBL" id="CP015596">
    <property type="protein sequence ID" value="ANE78518.1"/>
    <property type="molecule type" value="Genomic_DNA"/>
</dbReference>
<dbReference type="InterPro" id="IPR001633">
    <property type="entry name" value="EAL_dom"/>
</dbReference>
<dbReference type="InterPro" id="IPR050706">
    <property type="entry name" value="Cyclic-di-GMP_PDE-like"/>
</dbReference>
<evidence type="ECO:0000259" key="1">
    <source>
        <dbReference type="PROSITE" id="PS50883"/>
    </source>
</evidence>
<dbReference type="PANTHER" id="PTHR33121:SF76">
    <property type="entry name" value="SIGNALING PROTEIN"/>
    <property type="match status" value="1"/>
</dbReference>
<protein>
    <recommendedName>
        <fullName evidence="1">EAL domain-containing protein</fullName>
    </recommendedName>
</protein>